<keyword evidence="5" id="KW-0269">Exonuclease</keyword>
<evidence type="ECO:0000256" key="2">
    <source>
        <dbReference type="ARBA" id="ARBA00006357"/>
    </source>
</evidence>
<feature type="region of interest" description="Disordered" evidence="7">
    <location>
        <begin position="1178"/>
        <end position="1199"/>
    </location>
</feature>
<organism evidence="9 10">
    <name type="scientific">Caenorhabditis briggsae</name>
    <dbReference type="NCBI Taxonomy" id="6238"/>
    <lineage>
        <taxon>Eukaryota</taxon>
        <taxon>Metazoa</taxon>
        <taxon>Ecdysozoa</taxon>
        <taxon>Nematoda</taxon>
        <taxon>Chromadorea</taxon>
        <taxon>Rhabditida</taxon>
        <taxon>Rhabditina</taxon>
        <taxon>Rhabditomorpha</taxon>
        <taxon>Rhabditoidea</taxon>
        <taxon>Rhabditidae</taxon>
        <taxon>Peloderinae</taxon>
        <taxon>Caenorhabditis</taxon>
    </lineage>
</organism>
<feature type="compositionally biased region" description="Polar residues" evidence="7">
    <location>
        <begin position="774"/>
        <end position="786"/>
    </location>
</feature>
<dbReference type="Proteomes" id="UP000829354">
    <property type="component" value="Chromosome III"/>
</dbReference>
<proteinExistence type="inferred from homology"/>
<protein>
    <recommendedName>
        <fullName evidence="8">Exonuclease domain-containing protein</fullName>
    </recommendedName>
</protein>
<comment type="similarity">
    <text evidence="2">Belongs to the REXO1/REXO3 family.</text>
</comment>
<dbReference type="InterPro" id="IPR004855">
    <property type="entry name" value="TFIIA_asu/bsu"/>
</dbReference>
<feature type="compositionally biased region" description="Basic and acidic residues" evidence="7">
    <location>
        <begin position="1132"/>
        <end position="1146"/>
    </location>
</feature>
<dbReference type="EMBL" id="CP092622">
    <property type="protein sequence ID" value="UMM22497.1"/>
    <property type="molecule type" value="Genomic_DNA"/>
</dbReference>
<dbReference type="CDD" id="cd06145">
    <property type="entry name" value="REX1_like"/>
    <property type="match status" value="1"/>
</dbReference>
<feature type="compositionally biased region" description="Polar residues" evidence="7">
    <location>
        <begin position="827"/>
        <end position="846"/>
    </location>
</feature>
<evidence type="ECO:0000256" key="1">
    <source>
        <dbReference type="ARBA" id="ARBA00004123"/>
    </source>
</evidence>
<feature type="compositionally biased region" description="Low complexity" evidence="7">
    <location>
        <begin position="484"/>
        <end position="543"/>
    </location>
</feature>
<name>A0AAE9ELC9_CAEBR</name>
<feature type="compositionally biased region" description="Acidic residues" evidence="7">
    <location>
        <begin position="910"/>
        <end position="946"/>
    </location>
</feature>
<feature type="compositionally biased region" description="Polar residues" evidence="7">
    <location>
        <begin position="558"/>
        <end position="570"/>
    </location>
</feature>
<dbReference type="InterPro" id="IPR047021">
    <property type="entry name" value="REXO1/3/4-like"/>
</dbReference>
<feature type="compositionally biased region" description="Basic and acidic residues" evidence="7">
    <location>
        <begin position="947"/>
        <end position="961"/>
    </location>
</feature>
<feature type="region of interest" description="Disordered" evidence="7">
    <location>
        <begin position="326"/>
        <end position="368"/>
    </location>
</feature>
<dbReference type="GO" id="GO:0006367">
    <property type="term" value="P:transcription initiation at RNA polymerase II promoter"/>
    <property type="evidence" value="ECO:0007669"/>
    <property type="project" value="InterPro"/>
</dbReference>
<dbReference type="PANTHER" id="PTHR12801:SF115">
    <property type="entry name" value="FI18136P1-RELATED"/>
    <property type="match status" value="1"/>
</dbReference>
<feature type="compositionally biased region" description="Basic and acidic residues" evidence="7">
    <location>
        <begin position="1017"/>
        <end position="1073"/>
    </location>
</feature>
<keyword evidence="4" id="KW-0378">Hydrolase</keyword>
<dbReference type="GO" id="GO:0003676">
    <property type="term" value="F:nucleic acid binding"/>
    <property type="evidence" value="ECO:0007669"/>
    <property type="project" value="InterPro"/>
</dbReference>
<keyword evidence="6" id="KW-0539">Nucleus</keyword>
<feature type="compositionally biased region" description="Acidic residues" evidence="7">
    <location>
        <begin position="809"/>
        <end position="819"/>
    </location>
</feature>
<feature type="domain" description="Exonuclease" evidence="8">
    <location>
        <begin position="1581"/>
        <end position="1741"/>
    </location>
</feature>
<evidence type="ECO:0000256" key="7">
    <source>
        <dbReference type="SAM" id="MobiDB-lite"/>
    </source>
</evidence>
<evidence type="ECO:0000256" key="3">
    <source>
        <dbReference type="ARBA" id="ARBA00022722"/>
    </source>
</evidence>
<dbReference type="SMART" id="SM00479">
    <property type="entry name" value="EXOIII"/>
    <property type="match status" value="1"/>
</dbReference>
<feature type="region of interest" description="Disordered" evidence="7">
    <location>
        <begin position="450"/>
        <end position="472"/>
    </location>
</feature>
<accession>A0AAE9ELC9</accession>
<keyword evidence="10" id="KW-1185">Reference proteome</keyword>
<dbReference type="PANTHER" id="PTHR12801">
    <property type="entry name" value="RNA EXONUCLEASE REXO1 / RECO3 FAMILY MEMBER-RELATED"/>
    <property type="match status" value="1"/>
</dbReference>
<dbReference type="Gene3D" id="3.30.420.10">
    <property type="entry name" value="Ribonuclease H-like superfamily/Ribonuclease H"/>
    <property type="match status" value="1"/>
</dbReference>
<feature type="region of interest" description="Disordered" evidence="7">
    <location>
        <begin position="759"/>
        <end position="1146"/>
    </location>
</feature>
<dbReference type="InterPro" id="IPR036397">
    <property type="entry name" value="RNaseH_sf"/>
</dbReference>
<dbReference type="SUPFAM" id="SSF53098">
    <property type="entry name" value="Ribonuclease H-like"/>
    <property type="match status" value="1"/>
</dbReference>
<feature type="region of interest" description="Disordered" evidence="7">
    <location>
        <begin position="584"/>
        <end position="727"/>
    </location>
</feature>
<dbReference type="GO" id="GO:0005672">
    <property type="term" value="C:transcription factor TFIIA complex"/>
    <property type="evidence" value="ECO:0007669"/>
    <property type="project" value="InterPro"/>
</dbReference>
<feature type="compositionally biased region" description="Basic and acidic residues" evidence="7">
    <location>
        <begin position="972"/>
        <end position="986"/>
    </location>
</feature>
<feature type="compositionally biased region" description="Polar residues" evidence="7">
    <location>
        <begin position="674"/>
        <end position="694"/>
    </location>
</feature>
<evidence type="ECO:0000313" key="9">
    <source>
        <dbReference type="EMBL" id="UMM22497.1"/>
    </source>
</evidence>
<gene>
    <name evidence="9" type="ORF">L5515_003681</name>
</gene>
<feature type="compositionally biased region" description="Basic and acidic residues" evidence="7">
    <location>
        <begin position="80"/>
        <end position="90"/>
    </location>
</feature>
<evidence type="ECO:0000313" key="10">
    <source>
        <dbReference type="Proteomes" id="UP000829354"/>
    </source>
</evidence>
<feature type="compositionally biased region" description="Polar residues" evidence="7">
    <location>
        <begin position="460"/>
        <end position="469"/>
    </location>
</feature>
<dbReference type="GO" id="GO:0010629">
    <property type="term" value="P:negative regulation of gene expression"/>
    <property type="evidence" value="ECO:0007669"/>
    <property type="project" value="UniProtKB-ARBA"/>
</dbReference>
<dbReference type="InterPro" id="IPR013520">
    <property type="entry name" value="Ribonucl_H"/>
</dbReference>
<feature type="compositionally biased region" description="Polar residues" evidence="7">
    <location>
        <begin position="359"/>
        <end position="368"/>
    </location>
</feature>
<keyword evidence="3" id="KW-0540">Nuclease</keyword>
<feature type="compositionally biased region" description="Basic and acidic residues" evidence="7">
    <location>
        <begin position="995"/>
        <end position="1006"/>
    </location>
</feature>
<feature type="compositionally biased region" description="Low complexity" evidence="7">
    <location>
        <begin position="592"/>
        <end position="604"/>
    </location>
</feature>
<dbReference type="InterPro" id="IPR034922">
    <property type="entry name" value="REX1-like_exo"/>
</dbReference>
<feature type="compositionally biased region" description="Polar residues" evidence="7">
    <location>
        <begin position="326"/>
        <end position="342"/>
    </location>
</feature>
<feature type="compositionally biased region" description="Polar residues" evidence="7">
    <location>
        <begin position="710"/>
        <end position="719"/>
    </location>
</feature>
<evidence type="ECO:0000256" key="5">
    <source>
        <dbReference type="ARBA" id="ARBA00022839"/>
    </source>
</evidence>
<dbReference type="SMART" id="SM01371">
    <property type="entry name" value="TFIIA"/>
    <property type="match status" value="1"/>
</dbReference>
<reference evidence="9 10" key="1">
    <citation type="submission" date="2022-04" db="EMBL/GenBank/DDBJ databases">
        <title>Chromosome-level reference genomes for two strains of Caenorhabditis briggsae: an improved platform for comparative genomics.</title>
        <authorList>
            <person name="Stevens L."/>
            <person name="Andersen E."/>
        </authorList>
    </citation>
    <scope>NUCLEOTIDE SEQUENCE [LARGE SCALE GENOMIC DNA]</scope>
    <source>
        <strain evidence="9">VX34</strain>
        <tissue evidence="9">Whole-organism</tissue>
    </source>
</reference>
<feature type="region of interest" description="Disordered" evidence="7">
    <location>
        <begin position="484"/>
        <end position="571"/>
    </location>
</feature>
<feature type="compositionally biased region" description="Basic residues" evidence="7">
    <location>
        <begin position="962"/>
        <end position="971"/>
    </location>
</feature>
<evidence type="ECO:0000259" key="8">
    <source>
        <dbReference type="SMART" id="SM00479"/>
    </source>
</evidence>
<feature type="compositionally biased region" description="Acidic residues" evidence="7">
    <location>
        <begin position="893"/>
        <end position="903"/>
    </location>
</feature>
<sequence>MYNGGFGNQPGFSIQNYAPVDPMAGIPGFQAPAPIQPTQLQHQAPGPSASSSATSNSSRRSAQPGPSVALATEVRGGRHYSTEEMRRDLDNSVPYIPTPINNPPVGVLESQRRQAAPQQQGSGHPATSADSQRRTNKQPQQYAARIDIRALHMMPNQEHLITPVRPQHPGQGNPEPPNMARLPMPPVQVNAPLQPTLLAQHAQRPPIILPPSPEGTTRVQEYPDICVFNAGHPRYSTDIFMNNHLFKIDGFVKYARDTGIQLSQRTCLQIRERLPPSLWNLLPATGLQGPPAGASTRLPQDNRVMPPGSNVQPPRPPIPNIANLSAPSSAVPTQLRSSNQHLIPQHPPPGILMVPPNAHQHQVQPGNMNPAATQEQILQWNRQQQFHQLQQRQHQLLQEQQQLQQQHQQRQQQQHQNLQLQQQQLQQQNLQHQQQQQLQQQQLQQQQLQQQQQQRAQGPPATQQSQNPPSHFPQFLLDQQRIAPQQQQPTTNHQIQNHQQQHQQHMQQLQQHQQFQQHQMLHQMQHQQHIHLQQQQRQVQQKQGSSSNPQPTEPSLPPTSNADFSNSDPQSIVADAPHFIAADDAAPPCAYSPTSSPPLTASPEETVDVKPTIPVREKPPKKKRIEIITLDDDPPVRIKQEPVEEVSSTSDAQRKSASPIRNTNIKQEKDNTVPEASTNEPHQKSNNPATSVSAVSVKPEPVEEARQTAVVRNSNTEGQASDLLPDVNQEIDRRATIKLQEMLAKLMKVNPELAKLIKDNPELPNDCESVQEAIVSTSLPATSNAARSRSSSEGSEEIFTLRKKKKVDDEEEVESDDNEDISHGYPQPSTSAGPSRINDASKNQNSRPEKRNVTFEESDDDMPLIQKKKKRNNRRSSEESEEWRDDGRHTVSTEEEEEEEDWEDSRFVVDDDEDSEEEVDEIDEEGNLADFVVEDDFIEMEDDSSDEERRRYTRETKESRRSSKQATKRRTPVRESAKRHSPKPSERAGNVRKSKSTEDRRRRSTEDTPPPSAPPMSEERRKMLKRQERMHKAEERRLGKQLERKARLSEAHALKDQKFNNLHRERNEQRKDVPAPLNKRAQSTVSSDNDDGDGVHVPAKRMAHANSVPGPSRDRPMSSHPAHRNRPNQIDLEGKRYAEADEKKKKLQDEYAKLKSKKYPTGGEEQRIKELQKLLKVSRPLPPTPSSLASSSTVKKVTIKQEIRSPVKKTPMLPPAPKYLDPTKGRAFLNTRKQVIEKIYKDLVNGERANADTEAQRIELELATANPNDEKKYINSCATRRMQLQRESTSGIIEWVPTYVMYYSPGSPPYGNYNHPMVTVAAPQPLTPEYGYASSYHYAPQYQELAFMPYYVNPVQSVPYYSTSYPNNSYPSPPIQTSYSPQYMYQQNSPPTPQQSLRVPLRTVSHDKILSGAPKENCLVAKGRKVHVDHRTMTMEQLHPYLIPFKMTNAELDSNAYPLFREGSRTASIAETTYTLNKKMFLDDFDMKRTCSRCQKEFKLRPDGTMVREKDICRYHHRGTNRNGKRDTFQKRYTCCNEEYNSTPGCKFSDVHVFDQLFKKELGTFYATPRPTSANDLRSNKAYALDCEMVYTVAGPALARLTMVDMYKNMVLDLFIKPPTEVLDPNTEFSGLTMEDINNAKDTMASCHQKLFKFVNSETILIGHSLESDLKAMRIVHTNVIDTAILFRSSGDFKVALKNLSAKLLHKAIQGDNEDAVGHDSLEDAGTCVDLIFYGLKNPESVVIRK</sequence>
<feature type="compositionally biased region" description="Low complexity" evidence="7">
    <location>
        <begin position="48"/>
        <end position="62"/>
    </location>
</feature>
<evidence type="ECO:0000256" key="4">
    <source>
        <dbReference type="ARBA" id="ARBA00022801"/>
    </source>
</evidence>
<dbReference type="FunFam" id="3.30.420.10:FF:000031">
    <property type="entry name" value="RNA exonuclease 1"/>
    <property type="match status" value="1"/>
</dbReference>
<dbReference type="InterPro" id="IPR012337">
    <property type="entry name" value="RNaseH-like_sf"/>
</dbReference>
<comment type="subcellular location">
    <subcellularLocation>
        <location evidence="1">Nucleus</location>
    </subcellularLocation>
</comment>
<evidence type="ECO:0000256" key="6">
    <source>
        <dbReference type="ARBA" id="ARBA00023242"/>
    </source>
</evidence>
<dbReference type="GO" id="GO:0004527">
    <property type="term" value="F:exonuclease activity"/>
    <property type="evidence" value="ECO:0007669"/>
    <property type="project" value="UniProtKB-KW"/>
</dbReference>
<feature type="region of interest" description="Disordered" evidence="7">
    <location>
        <begin position="25"/>
        <end position="141"/>
    </location>
</feature>
<feature type="compositionally biased region" description="Polar residues" evidence="7">
    <location>
        <begin position="646"/>
        <end position="665"/>
    </location>
</feature>